<dbReference type="Proteomes" id="UP001589773">
    <property type="component" value="Unassembled WGS sequence"/>
</dbReference>
<dbReference type="EMBL" id="JBHLWP010000006">
    <property type="protein sequence ID" value="MFC0251363.1"/>
    <property type="molecule type" value="Genomic_DNA"/>
</dbReference>
<evidence type="ECO:0000313" key="6">
    <source>
        <dbReference type="EMBL" id="MFC0251363.1"/>
    </source>
</evidence>
<keyword evidence="3" id="KW-0862">Zinc</keyword>
<gene>
    <name evidence="6" type="ORF">ACFFJK_05620</name>
</gene>
<evidence type="ECO:0000313" key="7">
    <source>
        <dbReference type="Proteomes" id="UP001589773"/>
    </source>
</evidence>
<comment type="similarity">
    <text evidence="1">Belongs to the Gfa family.</text>
</comment>
<evidence type="ECO:0000259" key="5">
    <source>
        <dbReference type="PROSITE" id="PS51891"/>
    </source>
</evidence>
<dbReference type="PANTHER" id="PTHR33337:SF40">
    <property type="entry name" value="CENP-V_GFA DOMAIN-CONTAINING PROTEIN-RELATED"/>
    <property type="match status" value="1"/>
</dbReference>
<dbReference type="Pfam" id="PF04828">
    <property type="entry name" value="GFA"/>
    <property type="match status" value="1"/>
</dbReference>
<dbReference type="SUPFAM" id="SSF51316">
    <property type="entry name" value="Mss4-like"/>
    <property type="match status" value="1"/>
</dbReference>
<organism evidence="6 7">
    <name type="scientific">Massilia consociata</name>
    <dbReference type="NCBI Taxonomy" id="760117"/>
    <lineage>
        <taxon>Bacteria</taxon>
        <taxon>Pseudomonadati</taxon>
        <taxon>Pseudomonadota</taxon>
        <taxon>Betaproteobacteria</taxon>
        <taxon>Burkholderiales</taxon>
        <taxon>Oxalobacteraceae</taxon>
        <taxon>Telluria group</taxon>
        <taxon>Massilia</taxon>
    </lineage>
</organism>
<evidence type="ECO:0000256" key="4">
    <source>
        <dbReference type="ARBA" id="ARBA00023239"/>
    </source>
</evidence>
<keyword evidence="2" id="KW-0479">Metal-binding</keyword>
<dbReference type="PROSITE" id="PS51891">
    <property type="entry name" value="CENP_V_GFA"/>
    <property type="match status" value="1"/>
</dbReference>
<dbReference type="InterPro" id="IPR006913">
    <property type="entry name" value="CENP-V/GFA"/>
</dbReference>
<keyword evidence="4" id="KW-0456">Lyase</keyword>
<evidence type="ECO:0000256" key="3">
    <source>
        <dbReference type="ARBA" id="ARBA00022833"/>
    </source>
</evidence>
<proteinExistence type="inferred from homology"/>
<dbReference type="Gene3D" id="3.90.1590.10">
    <property type="entry name" value="glutathione-dependent formaldehyde- activating enzyme (gfa)"/>
    <property type="match status" value="1"/>
</dbReference>
<reference evidence="6 7" key="1">
    <citation type="submission" date="2024-09" db="EMBL/GenBank/DDBJ databases">
        <authorList>
            <person name="Sun Q."/>
            <person name="Mori K."/>
        </authorList>
    </citation>
    <scope>NUCLEOTIDE SEQUENCE [LARGE SCALE GENOMIC DNA]</scope>
    <source>
        <strain evidence="6 7">CCM 7792</strain>
    </source>
</reference>
<protein>
    <submittedName>
        <fullName evidence="6">GFA family protein</fullName>
    </submittedName>
</protein>
<dbReference type="InterPro" id="IPR011057">
    <property type="entry name" value="Mss4-like_sf"/>
</dbReference>
<feature type="domain" description="CENP-V/GFA" evidence="5">
    <location>
        <begin position="60"/>
        <end position="163"/>
    </location>
</feature>
<evidence type="ECO:0000256" key="1">
    <source>
        <dbReference type="ARBA" id="ARBA00005495"/>
    </source>
</evidence>
<accession>A0ABV6FCV9</accession>
<keyword evidence="7" id="KW-1185">Reference proteome</keyword>
<evidence type="ECO:0000256" key="2">
    <source>
        <dbReference type="ARBA" id="ARBA00022723"/>
    </source>
</evidence>
<name>A0ABV6FCV9_9BURK</name>
<comment type="caution">
    <text evidence="6">The sequence shown here is derived from an EMBL/GenBank/DDBJ whole genome shotgun (WGS) entry which is preliminary data.</text>
</comment>
<sequence>MNYLVLGPTGPANLSRMCRESVDKISEKIMMRRAKGWGIVIAPILMSTLFPREKETGMRLEGGCFCGAVRYEVRGRIFNSTLCHCTDCRKASGAPAVAWFSARRADFRITQGQPARFASSEPVLRSFCPQCGTTLTFEDSRWPEELDIATGSLDDPEQAPPGDHTYVRSRLSWMKLHDGLPEYATTRSAGR</sequence>
<dbReference type="PANTHER" id="PTHR33337">
    <property type="entry name" value="GFA DOMAIN-CONTAINING PROTEIN"/>
    <property type="match status" value="1"/>
</dbReference>